<dbReference type="Proteomes" id="UP000186106">
    <property type="component" value="Unassembled WGS sequence"/>
</dbReference>
<dbReference type="STRING" id="112234.SAMN05421768_103662"/>
<dbReference type="AlphaFoldDB" id="A0A1N7IB16"/>
<name>A0A1N7IB16_9FLAO</name>
<organism evidence="2 3">
    <name type="scientific">Chryseobacterium joostei</name>
    <dbReference type="NCBI Taxonomy" id="112234"/>
    <lineage>
        <taxon>Bacteria</taxon>
        <taxon>Pseudomonadati</taxon>
        <taxon>Bacteroidota</taxon>
        <taxon>Flavobacteriia</taxon>
        <taxon>Flavobacteriales</taxon>
        <taxon>Weeksellaceae</taxon>
        <taxon>Chryseobacterium group</taxon>
        <taxon>Chryseobacterium</taxon>
    </lineage>
</organism>
<keyword evidence="4" id="KW-1185">Reference proteome</keyword>
<dbReference type="EMBL" id="CP033926">
    <property type="protein sequence ID" value="AZB01263.1"/>
    <property type="molecule type" value="Genomic_DNA"/>
</dbReference>
<protein>
    <submittedName>
        <fullName evidence="2">Uncharacterized protein</fullName>
    </submittedName>
</protein>
<dbReference type="RefSeq" id="WP_076353333.1">
    <property type="nucleotide sequence ID" value="NZ_CP033926.1"/>
</dbReference>
<reference evidence="2 3" key="1">
    <citation type="submission" date="2017-01" db="EMBL/GenBank/DDBJ databases">
        <authorList>
            <person name="Mah S.A."/>
            <person name="Swanson W.J."/>
            <person name="Moy G.W."/>
            <person name="Vacquier V.D."/>
        </authorList>
    </citation>
    <scope>NUCLEOTIDE SEQUENCE [LARGE SCALE GENOMIC DNA]</scope>
    <source>
        <strain evidence="2 3">DSM 16927</strain>
    </source>
</reference>
<evidence type="ECO:0000313" key="1">
    <source>
        <dbReference type="EMBL" id="AZB01263.1"/>
    </source>
</evidence>
<evidence type="ECO:0000313" key="3">
    <source>
        <dbReference type="Proteomes" id="UP000186106"/>
    </source>
</evidence>
<proteinExistence type="predicted"/>
<evidence type="ECO:0000313" key="4">
    <source>
        <dbReference type="Proteomes" id="UP000279541"/>
    </source>
</evidence>
<reference evidence="1 4" key="2">
    <citation type="submission" date="2018-11" db="EMBL/GenBank/DDBJ databases">
        <title>Proposal to divide the Flavobacteriaceae and reorganize its genera based on Amino Acid Identity values calculated from whole genome sequences.</title>
        <authorList>
            <person name="Nicholson A.C."/>
            <person name="Gulvik C.A."/>
            <person name="Whitney A.M."/>
            <person name="Humrighouse B.W."/>
            <person name="Bell M."/>
            <person name="Holmes B."/>
            <person name="Steigerwalt A.G."/>
            <person name="Villarma A."/>
            <person name="Sheth M."/>
            <person name="Batra D."/>
            <person name="Pryor J."/>
            <person name="Bernardet J.-F."/>
            <person name="Hugo C."/>
            <person name="Kampfer P."/>
            <person name="Newman J."/>
            <person name="McQuiston J.R."/>
        </authorList>
    </citation>
    <scope>NUCLEOTIDE SEQUENCE [LARGE SCALE GENOMIC DNA]</scope>
    <source>
        <strain evidence="1 4">DSM 16927</strain>
    </source>
</reference>
<dbReference type="Proteomes" id="UP000279541">
    <property type="component" value="Chromosome"/>
</dbReference>
<sequence length="97" mass="11400">MKTKFKKVSVSERLPEKEGWQIVERENTNVVSSYFHGQIQKFSHDDANYWLEEVPDMEEEMRDLIERFVAITALGEKAPDYLVHDGENLLTKLKQQS</sequence>
<dbReference type="KEGG" id="cjt:EG359_17315"/>
<dbReference type="EMBL" id="FTNZ01000003">
    <property type="protein sequence ID" value="SIS34247.1"/>
    <property type="molecule type" value="Genomic_DNA"/>
</dbReference>
<dbReference type="OrthoDB" id="1274952at2"/>
<accession>A0A1N7IB16</accession>
<evidence type="ECO:0000313" key="2">
    <source>
        <dbReference type="EMBL" id="SIS34247.1"/>
    </source>
</evidence>
<gene>
    <name evidence="1" type="ORF">EG359_17315</name>
    <name evidence="2" type="ORF">SAMN05421768_103662</name>
</gene>